<dbReference type="SUPFAM" id="SSF52540">
    <property type="entry name" value="P-loop containing nucleoside triphosphate hydrolases"/>
    <property type="match status" value="1"/>
</dbReference>
<organism evidence="3 4">
    <name type="scientific">Corticibacter populi</name>
    <dbReference type="NCBI Taxonomy" id="1550736"/>
    <lineage>
        <taxon>Bacteria</taxon>
        <taxon>Pseudomonadati</taxon>
        <taxon>Pseudomonadota</taxon>
        <taxon>Betaproteobacteria</taxon>
        <taxon>Burkholderiales</taxon>
        <taxon>Comamonadaceae</taxon>
        <taxon>Corticibacter</taxon>
    </lineage>
</organism>
<dbReference type="OrthoDB" id="5406017at2"/>
<dbReference type="Pfam" id="PF11981">
    <property type="entry name" value="DUF3482"/>
    <property type="match status" value="1"/>
</dbReference>
<dbReference type="EMBL" id="RDQO01000001">
    <property type="protein sequence ID" value="RMX07679.1"/>
    <property type="molecule type" value="Genomic_DNA"/>
</dbReference>
<evidence type="ECO:0000313" key="4">
    <source>
        <dbReference type="Proteomes" id="UP000278006"/>
    </source>
</evidence>
<evidence type="ECO:0000259" key="2">
    <source>
        <dbReference type="Pfam" id="PF01926"/>
    </source>
</evidence>
<dbReference type="AlphaFoldDB" id="A0A3M6QYI9"/>
<reference evidence="3 4" key="1">
    <citation type="submission" date="2018-10" db="EMBL/GenBank/DDBJ databases">
        <title>Draft genome of Cortibacter populi DSM10536.</title>
        <authorList>
            <person name="Bernier A.-M."/>
            <person name="Bernard K."/>
        </authorList>
    </citation>
    <scope>NUCLEOTIDE SEQUENCE [LARGE SCALE GENOMIC DNA]</scope>
    <source>
        <strain evidence="3 4">DSM 105136</strain>
    </source>
</reference>
<dbReference type="GO" id="GO:0005525">
    <property type="term" value="F:GTP binding"/>
    <property type="evidence" value="ECO:0007669"/>
    <property type="project" value="InterPro"/>
</dbReference>
<evidence type="ECO:0000313" key="3">
    <source>
        <dbReference type="EMBL" id="RMX07679.1"/>
    </source>
</evidence>
<evidence type="ECO:0000256" key="1">
    <source>
        <dbReference type="SAM" id="MobiDB-lite"/>
    </source>
</evidence>
<accession>A0A3M6QYI9</accession>
<gene>
    <name evidence="3" type="ORF">D8I35_00610</name>
</gene>
<protein>
    <submittedName>
        <fullName evidence="3">DUF3482 domain-containing protein</fullName>
    </submittedName>
</protein>
<feature type="domain" description="G" evidence="2">
    <location>
        <begin position="34"/>
        <end position="175"/>
    </location>
</feature>
<dbReference type="InterPro" id="IPR027417">
    <property type="entry name" value="P-loop_NTPase"/>
</dbReference>
<dbReference type="InterPro" id="IPR021871">
    <property type="entry name" value="DUF3482"/>
</dbReference>
<comment type="caution">
    <text evidence="3">The sequence shown here is derived from an EMBL/GenBank/DDBJ whole genome shotgun (WGS) entry which is preliminary data.</text>
</comment>
<keyword evidence="4" id="KW-1185">Reference proteome</keyword>
<sequence>MTSSPPLPAPPGPTAAPTTTEVSVPAQTRIQWCLISHTNIGKTSLARTLLMQDVGDIRDAAHVTDSADAHVLLETSAGDILTLWDTPGFGDSVRLYQRLRQQSNPLGWFLSNVWDRWRDKPFWMSQRAMRAARDNADVVLYLVNAAEDPADAGYLDAEMHILQWLGKPVFVLLNQLGQPQPGTAQQADVERWHAAVRPYQPMVRGVLALDAFTRSWVHEQSLFHAVQAAIAPDKQAAYARIVQAWETRNQQRFAASMACLATLLAEATGWTQPISEPVSALSWKHLQNAMTSKAGAEAAAENDPARQAMQALLRRLQKADEAAMQTLLQLHRLDGHAAAQIQQQLNQYFTVQQPLDARQMGLLGALTTGAASGFGADLATGGLSMGTGALIGALAGAAAFAGAALGLNKWRAQSAHQVHLSDNLLDELLRASLLKYLAIAHFGRGRGSYTANEAPAHWNAALGQALASRQETLHALWRGLREQALAEAAAPEDPALRVRLENAVTATALDTLGRLYPSLQLPGQTAADGTGQRP</sequence>
<dbReference type="Gene3D" id="3.40.50.300">
    <property type="entry name" value="P-loop containing nucleotide triphosphate hydrolases"/>
    <property type="match status" value="1"/>
</dbReference>
<feature type="compositionally biased region" description="Pro residues" evidence="1">
    <location>
        <begin position="1"/>
        <end position="14"/>
    </location>
</feature>
<name>A0A3M6QYI9_9BURK</name>
<dbReference type="CDD" id="cd00882">
    <property type="entry name" value="Ras_like_GTPase"/>
    <property type="match status" value="1"/>
</dbReference>
<dbReference type="Pfam" id="PF01926">
    <property type="entry name" value="MMR_HSR1"/>
    <property type="match status" value="1"/>
</dbReference>
<dbReference type="InterPro" id="IPR006073">
    <property type="entry name" value="GTP-bd"/>
</dbReference>
<dbReference type="Proteomes" id="UP000278006">
    <property type="component" value="Unassembled WGS sequence"/>
</dbReference>
<feature type="region of interest" description="Disordered" evidence="1">
    <location>
        <begin position="1"/>
        <end position="22"/>
    </location>
</feature>
<proteinExistence type="predicted"/>